<keyword evidence="5" id="KW-1185">Reference proteome</keyword>
<dbReference type="Proteomes" id="UP000298061">
    <property type="component" value="Unassembled WGS sequence"/>
</dbReference>
<dbReference type="GO" id="GO:0008270">
    <property type="term" value="F:zinc ion binding"/>
    <property type="evidence" value="ECO:0007669"/>
    <property type="project" value="UniProtKB-KW"/>
</dbReference>
<protein>
    <recommendedName>
        <fullName evidence="3">Arf-GAP domain-containing protein</fullName>
    </recommendedName>
</protein>
<gene>
    <name evidence="4" type="ORF">EWM64_g3802</name>
</gene>
<dbReference type="InterPro" id="IPR051718">
    <property type="entry name" value="ARF_GTPase-activating"/>
</dbReference>
<dbReference type="InterPro" id="IPR001164">
    <property type="entry name" value="ArfGAP_dom"/>
</dbReference>
<name>A0A4Z0A1Z5_9AGAM</name>
<dbReference type="PRINTS" id="PR00405">
    <property type="entry name" value="REVINTRACTNG"/>
</dbReference>
<accession>A0A4Z0A1Z5</accession>
<dbReference type="InterPro" id="IPR038508">
    <property type="entry name" value="ArfGAP_dom_sf"/>
</dbReference>
<dbReference type="SMART" id="SM00105">
    <property type="entry name" value="ArfGap"/>
    <property type="match status" value="1"/>
</dbReference>
<dbReference type="STRING" id="135208.A0A4Z0A1Z5"/>
<dbReference type="EMBL" id="SFCI01000374">
    <property type="protein sequence ID" value="TFY80211.1"/>
    <property type="molecule type" value="Genomic_DNA"/>
</dbReference>
<dbReference type="Pfam" id="PF01412">
    <property type="entry name" value="ArfGap"/>
    <property type="match status" value="1"/>
</dbReference>
<sequence length="216" mass="23896">MSSGLAKISAERNQKAVQELATKPGNDFCADCKTRNPRWASHNLACSTLSSFSVNCASIHRKIGTHITKVKSLTLDTWTKEQVEVGASLASVISSLVIDDVFKNMRQNGNIKSNQRYNPDEVRNPPPTNMVDSERDSELEKFIRDKYEYKRFISRSAIVAQHLGPSRSASSNKPDLISAAILLSSSTAARRVHARPVLDHIEPVPHARSFSTSTSF</sequence>
<dbReference type="PROSITE" id="PS50115">
    <property type="entry name" value="ARFGAP"/>
    <property type="match status" value="1"/>
</dbReference>
<evidence type="ECO:0000259" key="3">
    <source>
        <dbReference type="PROSITE" id="PS50115"/>
    </source>
</evidence>
<keyword evidence="1" id="KW-0862">Zinc</keyword>
<feature type="domain" description="Arf-GAP" evidence="3">
    <location>
        <begin position="14"/>
        <end position="153"/>
    </location>
</feature>
<dbReference type="GO" id="GO:0005737">
    <property type="term" value="C:cytoplasm"/>
    <property type="evidence" value="ECO:0007669"/>
    <property type="project" value="TreeGrafter"/>
</dbReference>
<dbReference type="OrthoDB" id="10266696at2759"/>
<dbReference type="CDD" id="cd08204">
    <property type="entry name" value="ArfGap"/>
    <property type="match status" value="1"/>
</dbReference>
<evidence type="ECO:0000313" key="5">
    <source>
        <dbReference type="Proteomes" id="UP000298061"/>
    </source>
</evidence>
<keyword evidence="1" id="KW-0863">Zinc-finger</keyword>
<dbReference type="Gene3D" id="1.10.220.150">
    <property type="entry name" value="Arf GTPase activating protein"/>
    <property type="match status" value="1"/>
</dbReference>
<dbReference type="PANTHER" id="PTHR45705:SF1">
    <property type="entry name" value="FI20236P1"/>
    <property type="match status" value="1"/>
</dbReference>
<evidence type="ECO:0000313" key="4">
    <source>
        <dbReference type="EMBL" id="TFY80211.1"/>
    </source>
</evidence>
<reference evidence="4 5" key="1">
    <citation type="submission" date="2019-02" db="EMBL/GenBank/DDBJ databases">
        <title>Genome sequencing of the rare red list fungi Hericium alpestre (H. flagellum).</title>
        <authorList>
            <person name="Buettner E."/>
            <person name="Kellner H."/>
        </authorList>
    </citation>
    <scope>NUCLEOTIDE SEQUENCE [LARGE SCALE GENOMIC DNA]</scope>
    <source>
        <strain evidence="4 5">DSM 108284</strain>
    </source>
</reference>
<dbReference type="AlphaFoldDB" id="A0A4Z0A1Z5"/>
<evidence type="ECO:0000256" key="1">
    <source>
        <dbReference type="PROSITE-ProRule" id="PRU00288"/>
    </source>
</evidence>
<feature type="region of interest" description="Disordered" evidence="2">
    <location>
        <begin position="109"/>
        <end position="133"/>
    </location>
</feature>
<evidence type="ECO:0000256" key="2">
    <source>
        <dbReference type="SAM" id="MobiDB-lite"/>
    </source>
</evidence>
<keyword evidence="1" id="KW-0479">Metal-binding</keyword>
<organism evidence="4 5">
    <name type="scientific">Hericium alpestre</name>
    <dbReference type="NCBI Taxonomy" id="135208"/>
    <lineage>
        <taxon>Eukaryota</taxon>
        <taxon>Fungi</taxon>
        <taxon>Dikarya</taxon>
        <taxon>Basidiomycota</taxon>
        <taxon>Agaricomycotina</taxon>
        <taxon>Agaricomycetes</taxon>
        <taxon>Russulales</taxon>
        <taxon>Hericiaceae</taxon>
        <taxon>Hericium</taxon>
    </lineage>
</organism>
<dbReference type="PANTHER" id="PTHR45705">
    <property type="entry name" value="FI20236P1"/>
    <property type="match status" value="1"/>
</dbReference>
<dbReference type="InterPro" id="IPR037278">
    <property type="entry name" value="ARFGAP/RecO"/>
</dbReference>
<dbReference type="GO" id="GO:0005096">
    <property type="term" value="F:GTPase activator activity"/>
    <property type="evidence" value="ECO:0007669"/>
    <property type="project" value="InterPro"/>
</dbReference>
<dbReference type="SUPFAM" id="SSF57863">
    <property type="entry name" value="ArfGap/RecO-like zinc finger"/>
    <property type="match status" value="1"/>
</dbReference>
<comment type="caution">
    <text evidence="4">The sequence shown here is derived from an EMBL/GenBank/DDBJ whole genome shotgun (WGS) entry which is preliminary data.</text>
</comment>
<proteinExistence type="predicted"/>